<sequence length="69" mass="8001">MDRKVKRVHEAMLPKKFPPERRRFSQKNGYSVGNLVDALNHNLNHQWRAAIITKPQGGDIYDVETGKEN</sequence>
<proteinExistence type="predicted"/>
<name>A0A564YUT9_HYMDI</name>
<evidence type="ECO:0000313" key="1">
    <source>
        <dbReference type="EMBL" id="VUZ51047.1"/>
    </source>
</evidence>
<evidence type="ECO:0000313" key="2">
    <source>
        <dbReference type="Proteomes" id="UP000321570"/>
    </source>
</evidence>
<organism evidence="1 2">
    <name type="scientific">Hymenolepis diminuta</name>
    <name type="common">Rat tapeworm</name>
    <dbReference type="NCBI Taxonomy" id="6216"/>
    <lineage>
        <taxon>Eukaryota</taxon>
        <taxon>Metazoa</taxon>
        <taxon>Spiralia</taxon>
        <taxon>Lophotrochozoa</taxon>
        <taxon>Platyhelminthes</taxon>
        <taxon>Cestoda</taxon>
        <taxon>Eucestoda</taxon>
        <taxon>Cyclophyllidea</taxon>
        <taxon>Hymenolepididae</taxon>
        <taxon>Hymenolepis</taxon>
    </lineage>
</organism>
<gene>
    <name evidence="1" type="ORF">WMSIL1_LOCUS9875</name>
</gene>
<keyword evidence="2" id="KW-1185">Reference proteome</keyword>
<dbReference type="AlphaFoldDB" id="A0A564YUT9"/>
<accession>A0A564YUT9</accession>
<reference evidence="1 2" key="1">
    <citation type="submission" date="2019-07" db="EMBL/GenBank/DDBJ databases">
        <authorList>
            <person name="Jastrzebski P J."/>
            <person name="Paukszto L."/>
            <person name="Jastrzebski P J."/>
        </authorList>
    </citation>
    <scope>NUCLEOTIDE SEQUENCE [LARGE SCALE GENOMIC DNA]</scope>
    <source>
        <strain evidence="1 2">WMS-il1</strain>
    </source>
</reference>
<dbReference type="Proteomes" id="UP000321570">
    <property type="component" value="Unassembled WGS sequence"/>
</dbReference>
<protein>
    <submittedName>
        <fullName evidence="1">Uncharacterized protein</fullName>
    </submittedName>
</protein>
<dbReference type="EMBL" id="CABIJS010000421">
    <property type="protein sequence ID" value="VUZ51047.1"/>
    <property type="molecule type" value="Genomic_DNA"/>
</dbReference>